<sequence>MARRIEHLTETTWPAADVYAALVDESYLRARLEVLGGSGAALLSHAVTATGVAYELRQGVSSADLPPIASKVLGGDLVITRAESWTEAGYTCTSRVDITGVPGELDGAMTVADKPGGGSTITLTGQVKVKIPLVGGKVEEMVVEQVAKLLDKETEFTSQWLARRG</sequence>
<dbReference type="RefSeq" id="WP_096497251.1">
    <property type="nucleotide sequence ID" value="NZ_CP023445.1"/>
</dbReference>
<dbReference type="EMBL" id="CP023445">
    <property type="protein sequence ID" value="ATE57592.1"/>
    <property type="molecule type" value="Genomic_DNA"/>
</dbReference>
<dbReference type="AlphaFoldDB" id="A0A290ZF45"/>
<dbReference type="Proteomes" id="UP000218505">
    <property type="component" value="Chromosome"/>
</dbReference>
<dbReference type="InterPro" id="IPR019639">
    <property type="entry name" value="DUF2505"/>
</dbReference>
<evidence type="ECO:0000313" key="1">
    <source>
        <dbReference type="EMBL" id="ATE57592.1"/>
    </source>
</evidence>
<gene>
    <name evidence="1" type="ORF">CNX65_33335</name>
</gene>
<organism evidence="1 2">
    <name type="scientific">Actinosynnema pretiosum</name>
    <dbReference type="NCBI Taxonomy" id="42197"/>
    <lineage>
        <taxon>Bacteria</taxon>
        <taxon>Bacillati</taxon>
        <taxon>Actinomycetota</taxon>
        <taxon>Actinomycetes</taxon>
        <taxon>Pseudonocardiales</taxon>
        <taxon>Pseudonocardiaceae</taxon>
        <taxon>Actinosynnema</taxon>
    </lineage>
</organism>
<evidence type="ECO:0008006" key="3">
    <source>
        <dbReference type="Google" id="ProtNLM"/>
    </source>
</evidence>
<proteinExistence type="predicted"/>
<dbReference type="Pfam" id="PF10698">
    <property type="entry name" value="DUF2505"/>
    <property type="match status" value="1"/>
</dbReference>
<reference evidence="1" key="1">
    <citation type="submission" date="2017-09" db="EMBL/GenBank/DDBJ databases">
        <title>Complete Genome Sequence of ansamitocin-producing Bacterium Actinosynnema pretiosum X47.</title>
        <authorList>
            <person name="Cao G."/>
            <person name="Zong G."/>
            <person name="Zhong C."/>
            <person name="Fu J."/>
        </authorList>
    </citation>
    <scope>NUCLEOTIDE SEQUENCE [LARGE SCALE GENOMIC DNA]</scope>
    <source>
        <strain evidence="1">X47</strain>
    </source>
</reference>
<accession>A0A290ZF45</accession>
<keyword evidence="2" id="KW-1185">Reference proteome</keyword>
<protein>
    <recommendedName>
        <fullName evidence="3">DUF2505 domain-containing protein</fullName>
    </recommendedName>
</protein>
<evidence type="ECO:0000313" key="2">
    <source>
        <dbReference type="Proteomes" id="UP000218505"/>
    </source>
</evidence>
<name>A0A290ZF45_9PSEU</name>
<dbReference type="KEGG" id="apre:CNX65_33335"/>